<evidence type="ECO:0000256" key="1">
    <source>
        <dbReference type="ARBA" id="ARBA00004141"/>
    </source>
</evidence>
<organism evidence="7">
    <name type="scientific">Notodromas monacha</name>
    <dbReference type="NCBI Taxonomy" id="399045"/>
    <lineage>
        <taxon>Eukaryota</taxon>
        <taxon>Metazoa</taxon>
        <taxon>Ecdysozoa</taxon>
        <taxon>Arthropoda</taxon>
        <taxon>Crustacea</taxon>
        <taxon>Oligostraca</taxon>
        <taxon>Ostracoda</taxon>
        <taxon>Podocopa</taxon>
        <taxon>Podocopida</taxon>
        <taxon>Cypridocopina</taxon>
        <taxon>Cypridoidea</taxon>
        <taxon>Cyprididae</taxon>
        <taxon>Notodromas</taxon>
    </lineage>
</organism>
<dbReference type="Pfam" id="PF06140">
    <property type="entry name" value="Ifi-6-16"/>
    <property type="match status" value="1"/>
</dbReference>
<name>A0A7R9BYR3_9CRUS</name>
<dbReference type="Gene3D" id="6.10.110.10">
    <property type="match status" value="1"/>
</dbReference>
<accession>A0A7R9BYR3</accession>
<proteinExistence type="inferred from homology"/>
<dbReference type="InterPro" id="IPR009311">
    <property type="entry name" value="IFI6/IFI27-like"/>
</dbReference>
<evidence type="ECO:0000256" key="6">
    <source>
        <dbReference type="SAM" id="Phobius"/>
    </source>
</evidence>
<keyword evidence="4 6" id="KW-1133">Transmembrane helix</keyword>
<dbReference type="PANTHER" id="PTHR16932">
    <property type="entry name" value="INTERFERON ALPHA-INDUCIBLE PROTEIN 27"/>
    <property type="match status" value="1"/>
</dbReference>
<dbReference type="EMBL" id="OA886930">
    <property type="protein sequence ID" value="CAD7283139.1"/>
    <property type="molecule type" value="Genomic_DNA"/>
</dbReference>
<dbReference type="GO" id="GO:0016020">
    <property type="term" value="C:membrane"/>
    <property type="evidence" value="ECO:0007669"/>
    <property type="project" value="UniProtKB-SubCell"/>
</dbReference>
<evidence type="ECO:0000256" key="4">
    <source>
        <dbReference type="ARBA" id="ARBA00022989"/>
    </source>
</evidence>
<keyword evidence="5 6" id="KW-0472">Membrane</keyword>
<dbReference type="AlphaFoldDB" id="A0A7R9BYR3"/>
<evidence type="ECO:0000256" key="3">
    <source>
        <dbReference type="ARBA" id="ARBA00022692"/>
    </source>
</evidence>
<evidence type="ECO:0000313" key="7">
    <source>
        <dbReference type="EMBL" id="CAD7283139.1"/>
    </source>
</evidence>
<comment type="similarity">
    <text evidence="2">Belongs to the IFI6/IFI27 family.</text>
</comment>
<keyword evidence="8" id="KW-1185">Reference proteome</keyword>
<sequence length="131" mass="12510">MGLCFDILDGLSSLQQFCFEALWKGLFRTAAVGLASFISAAVGTGVVAVVGLPVVLSALGFKGAGVAAGSVAAATQSGIGNVVAGSWFAACQSVGAAGLGAAAMAKIGVAAGAVGGAVTGMTGAVYKRIVK</sequence>
<keyword evidence="3 6" id="KW-0812">Transmembrane</keyword>
<evidence type="ECO:0000256" key="5">
    <source>
        <dbReference type="ARBA" id="ARBA00023136"/>
    </source>
</evidence>
<feature type="transmembrane region" description="Helical" evidence="6">
    <location>
        <begin position="30"/>
        <end position="56"/>
    </location>
</feature>
<protein>
    <submittedName>
        <fullName evidence="7">Uncharacterized protein</fullName>
    </submittedName>
</protein>
<dbReference type="EMBL" id="CAJPEX010004893">
    <property type="protein sequence ID" value="CAG0923291.1"/>
    <property type="molecule type" value="Genomic_DNA"/>
</dbReference>
<gene>
    <name evidence="7" type="ORF">NMOB1V02_LOCUS10757</name>
</gene>
<evidence type="ECO:0000313" key="8">
    <source>
        <dbReference type="Proteomes" id="UP000678499"/>
    </source>
</evidence>
<dbReference type="PANTHER" id="PTHR16932:SF18">
    <property type="entry name" value="INTERFERON, ALPHA-INDUCIBLE PROTEIN 27-LIKE 2"/>
    <property type="match status" value="1"/>
</dbReference>
<reference evidence="7" key="1">
    <citation type="submission" date="2020-11" db="EMBL/GenBank/DDBJ databases">
        <authorList>
            <person name="Tran Van P."/>
        </authorList>
    </citation>
    <scope>NUCLEOTIDE SEQUENCE</scope>
</reference>
<comment type="subcellular location">
    <subcellularLocation>
        <location evidence="1">Membrane</location>
        <topology evidence="1">Multi-pass membrane protein</topology>
    </subcellularLocation>
</comment>
<evidence type="ECO:0000256" key="2">
    <source>
        <dbReference type="ARBA" id="ARBA00007262"/>
    </source>
</evidence>
<dbReference type="Proteomes" id="UP000678499">
    <property type="component" value="Unassembled WGS sequence"/>
</dbReference>
<dbReference type="InterPro" id="IPR038213">
    <property type="entry name" value="IFI6/IFI27-like_sf"/>
</dbReference>